<protein>
    <recommendedName>
        <fullName evidence="11">8-oxo-dGTP diphosphatase</fullName>
        <ecNumber evidence="11">3.6.1.55</ecNumber>
    </recommendedName>
</protein>
<evidence type="ECO:0000256" key="5">
    <source>
        <dbReference type="ARBA" id="ARBA00022723"/>
    </source>
</evidence>
<dbReference type="InterPro" id="IPR029119">
    <property type="entry name" value="MutY_C"/>
</dbReference>
<dbReference type="GO" id="GO:0006260">
    <property type="term" value="P:DNA replication"/>
    <property type="evidence" value="ECO:0007669"/>
    <property type="project" value="UniProtKB-KW"/>
</dbReference>
<evidence type="ECO:0000313" key="13">
    <source>
        <dbReference type="EMBL" id="MPN09819.1"/>
    </source>
</evidence>
<dbReference type="PANTHER" id="PTHR47707">
    <property type="entry name" value="8-OXO-DGTP DIPHOSPHATASE"/>
    <property type="match status" value="1"/>
</dbReference>
<evidence type="ECO:0000256" key="10">
    <source>
        <dbReference type="ARBA" id="ARBA00035861"/>
    </source>
</evidence>
<name>A0A645F908_9ZZZZ</name>
<dbReference type="InterPro" id="IPR015797">
    <property type="entry name" value="NUDIX_hydrolase-like_dom_sf"/>
</dbReference>
<comment type="catalytic activity">
    <reaction evidence="10">
        <text>8-oxo-dGTP + H2O = 8-oxo-dGMP + diphosphate + H(+)</text>
        <dbReference type="Rhea" id="RHEA:31575"/>
        <dbReference type="ChEBI" id="CHEBI:15377"/>
        <dbReference type="ChEBI" id="CHEBI:15378"/>
        <dbReference type="ChEBI" id="CHEBI:33019"/>
        <dbReference type="ChEBI" id="CHEBI:63224"/>
        <dbReference type="ChEBI" id="CHEBI:77896"/>
        <dbReference type="EC" id="3.6.1.55"/>
    </reaction>
</comment>
<evidence type="ECO:0000256" key="3">
    <source>
        <dbReference type="ARBA" id="ARBA00022457"/>
    </source>
</evidence>
<evidence type="ECO:0000256" key="1">
    <source>
        <dbReference type="ARBA" id="ARBA00001946"/>
    </source>
</evidence>
<dbReference type="EMBL" id="VSSQ01055940">
    <property type="protein sequence ID" value="MPN09819.1"/>
    <property type="molecule type" value="Genomic_DNA"/>
</dbReference>
<dbReference type="GO" id="GO:0046872">
    <property type="term" value="F:metal ion binding"/>
    <property type="evidence" value="ECO:0007669"/>
    <property type="project" value="UniProtKB-KW"/>
</dbReference>
<comment type="cofactor">
    <cofactor evidence="1">
        <name>Mg(2+)</name>
        <dbReference type="ChEBI" id="CHEBI:18420"/>
    </cofactor>
</comment>
<evidence type="ECO:0000256" key="4">
    <source>
        <dbReference type="ARBA" id="ARBA00022705"/>
    </source>
</evidence>
<keyword evidence="4" id="KW-0235">DNA replication</keyword>
<dbReference type="InterPro" id="IPR020476">
    <property type="entry name" value="Nudix_hydrolase"/>
</dbReference>
<evidence type="ECO:0000256" key="2">
    <source>
        <dbReference type="ARBA" id="ARBA00005582"/>
    </source>
</evidence>
<evidence type="ECO:0000256" key="7">
    <source>
        <dbReference type="ARBA" id="ARBA00022801"/>
    </source>
</evidence>
<keyword evidence="7 13" id="KW-0378">Hydrolase</keyword>
<dbReference type="GO" id="GO:0006281">
    <property type="term" value="P:DNA repair"/>
    <property type="evidence" value="ECO:0007669"/>
    <property type="project" value="UniProtKB-KW"/>
</dbReference>
<keyword evidence="3" id="KW-0515">Mutator protein</keyword>
<dbReference type="PROSITE" id="PS51462">
    <property type="entry name" value="NUDIX"/>
    <property type="match status" value="1"/>
</dbReference>
<keyword evidence="5" id="KW-0479">Metal-binding</keyword>
<sequence length="132" mass="14649">MKQIVVAAAVIIEHGKVFAAQRKNVGELAKKWEFPGGKLEMGESGEEAIVREIGEELSLQIEVLDHLMTVEHTYSTFHITMHAYRCALVSGELALSEHLDSRWLGSGELQGLDWAAADLPIVQRIASLLEKR</sequence>
<dbReference type="GO" id="GO:0035539">
    <property type="term" value="F:8-oxo-7,8-dihydrodeoxyguanosine triphosphate pyrophosphatase activity"/>
    <property type="evidence" value="ECO:0007669"/>
    <property type="project" value="UniProtKB-EC"/>
</dbReference>
<dbReference type="AlphaFoldDB" id="A0A645F908"/>
<dbReference type="Pfam" id="PF14815">
    <property type="entry name" value="NUDIX_4"/>
    <property type="match status" value="1"/>
</dbReference>
<evidence type="ECO:0000256" key="6">
    <source>
        <dbReference type="ARBA" id="ARBA00022763"/>
    </source>
</evidence>
<accession>A0A645F908</accession>
<dbReference type="GO" id="GO:0044715">
    <property type="term" value="F:8-oxo-dGDP phosphatase activity"/>
    <property type="evidence" value="ECO:0007669"/>
    <property type="project" value="TreeGrafter"/>
</dbReference>
<dbReference type="PRINTS" id="PR00502">
    <property type="entry name" value="NUDIXFAMILY"/>
</dbReference>
<evidence type="ECO:0000259" key="12">
    <source>
        <dbReference type="PROSITE" id="PS51462"/>
    </source>
</evidence>
<keyword evidence="6" id="KW-0227">DNA damage</keyword>
<dbReference type="EC" id="3.6.1.55" evidence="11"/>
<dbReference type="Gene3D" id="3.90.79.10">
    <property type="entry name" value="Nucleoside Triphosphate Pyrophosphohydrolase"/>
    <property type="match status" value="1"/>
</dbReference>
<keyword evidence="8" id="KW-0460">Magnesium</keyword>
<organism evidence="13">
    <name type="scientific">bioreactor metagenome</name>
    <dbReference type="NCBI Taxonomy" id="1076179"/>
    <lineage>
        <taxon>unclassified sequences</taxon>
        <taxon>metagenomes</taxon>
        <taxon>ecological metagenomes</taxon>
    </lineage>
</organism>
<dbReference type="InterPro" id="IPR000086">
    <property type="entry name" value="NUDIX_hydrolase_dom"/>
</dbReference>
<comment type="caution">
    <text evidence="13">The sequence shown here is derived from an EMBL/GenBank/DDBJ whole genome shotgun (WGS) entry which is preliminary data.</text>
</comment>
<evidence type="ECO:0000256" key="8">
    <source>
        <dbReference type="ARBA" id="ARBA00022842"/>
    </source>
</evidence>
<dbReference type="PANTHER" id="PTHR47707:SF1">
    <property type="entry name" value="NUDIX HYDROLASE FAMILY PROTEIN"/>
    <property type="match status" value="1"/>
</dbReference>
<reference evidence="13" key="1">
    <citation type="submission" date="2019-08" db="EMBL/GenBank/DDBJ databases">
        <authorList>
            <person name="Kucharzyk K."/>
            <person name="Murdoch R.W."/>
            <person name="Higgins S."/>
            <person name="Loffler F."/>
        </authorList>
    </citation>
    <scope>NUCLEOTIDE SEQUENCE</scope>
</reference>
<dbReference type="InterPro" id="IPR047127">
    <property type="entry name" value="MutT-like"/>
</dbReference>
<evidence type="ECO:0000256" key="9">
    <source>
        <dbReference type="ARBA" id="ARBA00023204"/>
    </source>
</evidence>
<dbReference type="GO" id="GO:0044716">
    <property type="term" value="F:8-oxo-GDP phosphatase activity"/>
    <property type="evidence" value="ECO:0007669"/>
    <property type="project" value="TreeGrafter"/>
</dbReference>
<dbReference type="CDD" id="cd03425">
    <property type="entry name" value="NUDIX_MutT_NudA_like"/>
    <property type="match status" value="1"/>
</dbReference>
<feature type="domain" description="Nudix hydrolase" evidence="12">
    <location>
        <begin position="1"/>
        <end position="127"/>
    </location>
</feature>
<dbReference type="GO" id="GO:0008413">
    <property type="term" value="F:8-oxo-7,8-dihydroguanosine triphosphate pyrophosphatase activity"/>
    <property type="evidence" value="ECO:0007669"/>
    <property type="project" value="TreeGrafter"/>
</dbReference>
<comment type="similarity">
    <text evidence="2">Belongs to the Nudix hydrolase family.</text>
</comment>
<evidence type="ECO:0000256" key="11">
    <source>
        <dbReference type="ARBA" id="ARBA00038905"/>
    </source>
</evidence>
<dbReference type="SUPFAM" id="SSF55811">
    <property type="entry name" value="Nudix"/>
    <property type="match status" value="1"/>
</dbReference>
<keyword evidence="9" id="KW-0234">DNA repair</keyword>
<proteinExistence type="inferred from homology"/>
<gene>
    <name evidence="13" type="primary">mutT2_3</name>
    <name evidence="13" type="ORF">SDC9_157111</name>
</gene>